<accession>A0A226BVD7</accession>
<gene>
    <name evidence="1" type="ORF">CDO51_12590</name>
</gene>
<dbReference type="Proteomes" id="UP000214588">
    <property type="component" value="Unassembled WGS sequence"/>
</dbReference>
<protein>
    <submittedName>
        <fullName evidence="1">Uncharacterized protein</fullName>
    </submittedName>
</protein>
<keyword evidence="2" id="KW-1185">Reference proteome</keyword>
<evidence type="ECO:0000313" key="1">
    <source>
        <dbReference type="EMBL" id="OWZ82722.1"/>
    </source>
</evidence>
<proteinExistence type="predicted"/>
<sequence length="138" mass="16269">MRTTSDVLDMYSEEFTDKEEFLRVQSLSDQRQYLDRIGGTLFRLPYTSNDREFWQSIYYEHIWKMVSLLDDIKGSEIEDKEKVKEIGVIFGECGDSIIDLLFEDEYGVGSEDINEEEVQEKILDIFEATNEKIEDLNL</sequence>
<reference evidence="1 2" key="1">
    <citation type="submission" date="2017-06" db="EMBL/GenBank/DDBJ databases">
        <title>Draft Genome Sequence of Natranaerobius trueperi halophilic, alkalithermophilic bacteria from soda lakes.</title>
        <authorList>
            <person name="Zhao B."/>
        </authorList>
    </citation>
    <scope>NUCLEOTIDE SEQUENCE [LARGE SCALE GENOMIC DNA]</scope>
    <source>
        <strain evidence="1 2">DSM 18760</strain>
    </source>
</reference>
<comment type="caution">
    <text evidence="1">The sequence shown here is derived from an EMBL/GenBank/DDBJ whole genome shotgun (WGS) entry which is preliminary data.</text>
</comment>
<organism evidence="1 2">
    <name type="scientific">Natranaerobius trueperi</name>
    <dbReference type="NCBI Taxonomy" id="759412"/>
    <lineage>
        <taxon>Bacteria</taxon>
        <taxon>Bacillati</taxon>
        <taxon>Bacillota</taxon>
        <taxon>Clostridia</taxon>
        <taxon>Natranaerobiales</taxon>
        <taxon>Natranaerobiaceae</taxon>
        <taxon>Natranaerobius</taxon>
    </lineage>
</organism>
<name>A0A226BVD7_9FIRM</name>
<dbReference type="AlphaFoldDB" id="A0A226BVD7"/>
<evidence type="ECO:0000313" key="2">
    <source>
        <dbReference type="Proteomes" id="UP000214588"/>
    </source>
</evidence>
<dbReference type="EMBL" id="NIQC01000047">
    <property type="protein sequence ID" value="OWZ82722.1"/>
    <property type="molecule type" value="Genomic_DNA"/>
</dbReference>